<dbReference type="PANTHER" id="PTHR47899:SF1">
    <property type="entry name" value="COILED-COIL DOMAIN-CONTAINING PROTEIN 171"/>
    <property type="match status" value="1"/>
</dbReference>
<evidence type="ECO:0000313" key="3">
    <source>
        <dbReference type="Proteomes" id="UP000582182"/>
    </source>
</evidence>
<gene>
    <name evidence="2" type="primary">Ccdc171_0</name>
    <name evidence="2" type="ORF">TURVEL_R10364</name>
</gene>
<dbReference type="Proteomes" id="UP000582182">
    <property type="component" value="Unassembled WGS sequence"/>
</dbReference>
<evidence type="ECO:0000256" key="1">
    <source>
        <dbReference type="SAM" id="Coils"/>
    </source>
</evidence>
<dbReference type="AlphaFoldDB" id="A0A7L3L2L4"/>
<dbReference type="InterPro" id="IPR038820">
    <property type="entry name" value="CCDC171"/>
</dbReference>
<name>A0A7L3L2L4_9CHAR</name>
<proteinExistence type="predicted"/>
<keyword evidence="3" id="KW-1185">Reference proteome</keyword>
<feature type="non-terminal residue" evidence="2">
    <location>
        <position position="1"/>
    </location>
</feature>
<sequence length="117" mass="13905">NESEMKNTEDLQKKLCQANQEKLDLIIKRNQELFNYESQIAKLRSEIEKGEAIRQSLEYELAINRKDARLKIHAAEEELNDAERKLVELQVSNEKLQQKVLETEETFHVAQHKWKEQ</sequence>
<keyword evidence="1" id="KW-0175">Coiled coil</keyword>
<protein>
    <submittedName>
        <fullName evidence="2">CC171 protein</fullName>
    </submittedName>
</protein>
<dbReference type="PANTHER" id="PTHR47899">
    <property type="entry name" value="COILED-COIL DOMAIN-CONTAINING PROTEIN 171"/>
    <property type="match status" value="1"/>
</dbReference>
<feature type="coiled-coil region" evidence="1">
    <location>
        <begin position="40"/>
        <end position="106"/>
    </location>
</feature>
<dbReference type="EMBL" id="VZTY01002981">
    <property type="protein sequence ID" value="NXU48042.1"/>
    <property type="molecule type" value="Genomic_DNA"/>
</dbReference>
<dbReference type="OrthoDB" id="287623at2759"/>
<comment type="caution">
    <text evidence="2">The sequence shown here is derived from an EMBL/GenBank/DDBJ whole genome shotgun (WGS) entry which is preliminary data.</text>
</comment>
<organism evidence="2 3">
    <name type="scientific">Turnix velox</name>
    <name type="common">Little buttonquail</name>
    <dbReference type="NCBI Taxonomy" id="2529409"/>
    <lineage>
        <taxon>Eukaryota</taxon>
        <taxon>Metazoa</taxon>
        <taxon>Chordata</taxon>
        <taxon>Craniata</taxon>
        <taxon>Vertebrata</taxon>
        <taxon>Euteleostomi</taxon>
        <taxon>Archelosauria</taxon>
        <taxon>Archosauria</taxon>
        <taxon>Dinosauria</taxon>
        <taxon>Saurischia</taxon>
        <taxon>Theropoda</taxon>
        <taxon>Coelurosauria</taxon>
        <taxon>Aves</taxon>
        <taxon>Neognathae</taxon>
        <taxon>Neoaves</taxon>
        <taxon>Charadriiformes</taxon>
        <taxon>Turnicidae</taxon>
        <taxon>Turnix</taxon>
    </lineage>
</organism>
<reference evidence="2 3" key="1">
    <citation type="submission" date="2019-09" db="EMBL/GenBank/DDBJ databases">
        <title>Bird 10,000 Genomes (B10K) Project - Family phase.</title>
        <authorList>
            <person name="Zhang G."/>
        </authorList>
    </citation>
    <scope>NUCLEOTIDE SEQUENCE [LARGE SCALE GENOMIC DNA]</scope>
    <source>
        <strain evidence="2">B10K-DU-029-46</strain>
    </source>
</reference>
<evidence type="ECO:0000313" key="2">
    <source>
        <dbReference type="EMBL" id="NXU48042.1"/>
    </source>
</evidence>
<accession>A0A7L3L2L4</accession>
<feature type="non-terminal residue" evidence="2">
    <location>
        <position position="117"/>
    </location>
</feature>